<dbReference type="PANTHER" id="PTHR47926">
    <property type="entry name" value="PENTATRICOPEPTIDE REPEAT-CONTAINING PROTEIN"/>
    <property type="match status" value="1"/>
</dbReference>
<organism evidence="1 2">
    <name type="scientific">Eruca vesicaria subsp. sativa</name>
    <name type="common">Garden rocket</name>
    <name type="synonym">Eruca sativa</name>
    <dbReference type="NCBI Taxonomy" id="29727"/>
    <lineage>
        <taxon>Eukaryota</taxon>
        <taxon>Viridiplantae</taxon>
        <taxon>Streptophyta</taxon>
        <taxon>Embryophyta</taxon>
        <taxon>Tracheophyta</taxon>
        <taxon>Spermatophyta</taxon>
        <taxon>Magnoliopsida</taxon>
        <taxon>eudicotyledons</taxon>
        <taxon>Gunneridae</taxon>
        <taxon>Pentapetalae</taxon>
        <taxon>rosids</taxon>
        <taxon>malvids</taxon>
        <taxon>Brassicales</taxon>
        <taxon>Brassicaceae</taxon>
        <taxon>Brassiceae</taxon>
        <taxon>Eruca</taxon>
    </lineage>
</organism>
<dbReference type="AlphaFoldDB" id="A0ABC8L0I3"/>
<keyword evidence="2" id="KW-1185">Reference proteome</keyword>
<dbReference type="InterPro" id="IPR046960">
    <property type="entry name" value="PPR_At4g14850-like_plant"/>
</dbReference>
<evidence type="ECO:0000313" key="2">
    <source>
        <dbReference type="Proteomes" id="UP001642260"/>
    </source>
</evidence>
<gene>
    <name evidence="1" type="ORF">ERUC_LOCUS30778</name>
</gene>
<protein>
    <recommendedName>
        <fullName evidence="3">Pentatricopeptide repeat-containing protein</fullName>
    </recommendedName>
</protein>
<evidence type="ECO:0000313" key="1">
    <source>
        <dbReference type="EMBL" id="CAH8367297.1"/>
    </source>
</evidence>
<comment type="caution">
    <text evidence="1">The sequence shown here is derived from an EMBL/GenBank/DDBJ whole genome shotgun (WGS) entry which is preliminary data.</text>
</comment>
<accession>A0ABC8L0I3</accession>
<dbReference type="Gene3D" id="1.25.40.10">
    <property type="entry name" value="Tetratricopeptide repeat domain"/>
    <property type="match status" value="1"/>
</dbReference>
<sequence length="108" mass="11958">MFKNKYVKRCRSLRKIGAARELFGKVEKRDCVIWNVMLNGFAKCGDLDSGMRMDGIRPNAVTFDCVLSLCAYKSLIDLGVQVSSSLISSSDLLKLRPSQAQIRGGPTL</sequence>
<evidence type="ECO:0008006" key="3">
    <source>
        <dbReference type="Google" id="ProtNLM"/>
    </source>
</evidence>
<name>A0ABC8L0I3_ERUVS</name>
<dbReference type="InterPro" id="IPR011990">
    <property type="entry name" value="TPR-like_helical_dom_sf"/>
</dbReference>
<proteinExistence type="predicted"/>
<dbReference type="PANTHER" id="PTHR47926:SF454">
    <property type="entry name" value="REPEAT-CONTAINING PROTEIN, PUTATIVE-RELATED"/>
    <property type="match status" value="1"/>
</dbReference>
<reference evidence="1 2" key="1">
    <citation type="submission" date="2022-03" db="EMBL/GenBank/DDBJ databases">
        <authorList>
            <person name="Macdonald S."/>
            <person name="Ahmed S."/>
            <person name="Newling K."/>
        </authorList>
    </citation>
    <scope>NUCLEOTIDE SEQUENCE [LARGE SCALE GENOMIC DNA]</scope>
</reference>
<dbReference type="EMBL" id="CAKOAT010402932">
    <property type="protein sequence ID" value="CAH8367297.1"/>
    <property type="molecule type" value="Genomic_DNA"/>
</dbReference>
<dbReference type="Proteomes" id="UP001642260">
    <property type="component" value="Unassembled WGS sequence"/>
</dbReference>